<name>A0A8H6R5B8_9PEZI</name>
<proteinExistence type="inferred from homology"/>
<keyword evidence="6" id="KW-1185">Reference proteome</keyword>
<keyword evidence="3" id="KW-0560">Oxidoreductase</keyword>
<accession>A0A8H6R5B8</accession>
<comment type="caution">
    <text evidence="5">The sequence shown here is derived from an EMBL/GenBank/DDBJ whole genome shotgun (WGS) entry which is preliminary data.</text>
</comment>
<organism evidence="5 6">
    <name type="scientific">Pseudocercospora fuligena</name>
    <dbReference type="NCBI Taxonomy" id="685502"/>
    <lineage>
        <taxon>Eukaryota</taxon>
        <taxon>Fungi</taxon>
        <taxon>Dikarya</taxon>
        <taxon>Ascomycota</taxon>
        <taxon>Pezizomycotina</taxon>
        <taxon>Dothideomycetes</taxon>
        <taxon>Dothideomycetidae</taxon>
        <taxon>Mycosphaerellales</taxon>
        <taxon>Mycosphaerellaceae</taxon>
        <taxon>Pseudocercospora</taxon>
    </lineage>
</organism>
<dbReference type="PRINTS" id="PR00080">
    <property type="entry name" value="SDRFAMILY"/>
</dbReference>
<dbReference type="PROSITE" id="PS00061">
    <property type="entry name" value="ADH_SHORT"/>
    <property type="match status" value="1"/>
</dbReference>
<dbReference type="GO" id="GO:0000140">
    <property type="term" value="F:acylglycerone-phosphate reductase (NADP+) activity"/>
    <property type="evidence" value="ECO:0007669"/>
    <property type="project" value="TreeGrafter"/>
</dbReference>
<dbReference type="GO" id="GO:0006654">
    <property type="term" value="P:phosphatidic acid biosynthetic process"/>
    <property type="evidence" value="ECO:0007669"/>
    <property type="project" value="TreeGrafter"/>
</dbReference>
<dbReference type="AlphaFoldDB" id="A0A8H6R5B8"/>
<gene>
    <name evidence="5" type="ORF">HII31_12438</name>
</gene>
<evidence type="ECO:0000256" key="4">
    <source>
        <dbReference type="RuleBase" id="RU000363"/>
    </source>
</evidence>
<dbReference type="GO" id="GO:0019433">
    <property type="term" value="P:triglyceride catabolic process"/>
    <property type="evidence" value="ECO:0007669"/>
    <property type="project" value="TreeGrafter"/>
</dbReference>
<comment type="similarity">
    <text evidence="1 4">Belongs to the short-chain dehydrogenases/reductases (SDR) family.</text>
</comment>
<dbReference type="PANTHER" id="PTHR44169">
    <property type="entry name" value="NADPH-DEPENDENT 1-ACYLDIHYDROXYACETONE PHOSPHATE REDUCTASE"/>
    <property type="match status" value="1"/>
</dbReference>
<dbReference type="InterPro" id="IPR036291">
    <property type="entry name" value="NAD(P)-bd_dom_sf"/>
</dbReference>
<dbReference type="Proteomes" id="UP000660729">
    <property type="component" value="Unassembled WGS sequence"/>
</dbReference>
<dbReference type="SUPFAM" id="SSF51735">
    <property type="entry name" value="NAD(P)-binding Rossmann-fold domains"/>
    <property type="match status" value="1"/>
</dbReference>
<dbReference type="GO" id="GO:0005811">
    <property type="term" value="C:lipid droplet"/>
    <property type="evidence" value="ECO:0007669"/>
    <property type="project" value="TreeGrafter"/>
</dbReference>
<evidence type="ECO:0000256" key="3">
    <source>
        <dbReference type="ARBA" id="ARBA00023002"/>
    </source>
</evidence>
<evidence type="ECO:0000313" key="5">
    <source>
        <dbReference type="EMBL" id="KAF7186196.1"/>
    </source>
</evidence>
<evidence type="ECO:0000313" key="6">
    <source>
        <dbReference type="Proteomes" id="UP000660729"/>
    </source>
</evidence>
<reference evidence="5" key="1">
    <citation type="submission" date="2020-04" db="EMBL/GenBank/DDBJ databases">
        <title>Draft genome resource of the tomato pathogen Pseudocercospora fuligena.</title>
        <authorList>
            <person name="Zaccaron A."/>
        </authorList>
    </citation>
    <scope>NUCLEOTIDE SEQUENCE</scope>
    <source>
        <strain evidence="5">PF001</strain>
    </source>
</reference>
<dbReference type="InterPro" id="IPR002347">
    <property type="entry name" value="SDR_fam"/>
</dbReference>
<dbReference type="PRINTS" id="PR00081">
    <property type="entry name" value="GDHRDH"/>
</dbReference>
<evidence type="ECO:0000256" key="2">
    <source>
        <dbReference type="ARBA" id="ARBA00022857"/>
    </source>
</evidence>
<keyword evidence="2" id="KW-0521">NADP</keyword>
<dbReference type="Pfam" id="PF00106">
    <property type="entry name" value="adh_short"/>
    <property type="match status" value="1"/>
</dbReference>
<dbReference type="InterPro" id="IPR020904">
    <property type="entry name" value="Sc_DH/Rdtase_CS"/>
</dbReference>
<dbReference type="GO" id="GO:0004806">
    <property type="term" value="F:triacylglycerol lipase activity"/>
    <property type="evidence" value="ECO:0007669"/>
    <property type="project" value="TreeGrafter"/>
</dbReference>
<dbReference type="GO" id="GO:0005783">
    <property type="term" value="C:endoplasmic reticulum"/>
    <property type="evidence" value="ECO:0007669"/>
    <property type="project" value="TreeGrafter"/>
</dbReference>
<dbReference type="PANTHER" id="PTHR44169:SF6">
    <property type="entry name" value="NADPH-DEPENDENT 1-ACYLDIHYDROXYACETONE PHOSPHATE REDUCTASE"/>
    <property type="match status" value="1"/>
</dbReference>
<dbReference type="EMBL" id="JABCIY010000261">
    <property type="protein sequence ID" value="KAF7186196.1"/>
    <property type="molecule type" value="Genomic_DNA"/>
</dbReference>
<protein>
    <submittedName>
        <fullName evidence="5">Short-chain dehydrogenase ptmH</fullName>
    </submittedName>
</protein>
<evidence type="ECO:0000256" key="1">
    <source>
        <dbReference type="ARBA" id="ARBA00006484"/>
    </source>
</evidence>
<sequence length="296" mass="32662">MSTSTSRRSVFITGCSAGGIGSAIAYEYQRLGYHVLVSARNPSKISSELASLPNVTTIQLDVCSEQSIDSAVKEVSKVAGGKLDVLINNAGSSLTCPALDTSLEDARQQFELHFIAPLACTKAFLLLLVRGHNPVVANNSSIAGETNLPFQAVYGASKSATATFSETLRLEVEPLGIRVVTVITGIIETNLHNNEKEQELPEESFYAPLNQWLRERKVGTNRPPGMPVDQYAKQCVAKIEKGARGKIYVGPLTPPFVYLRWWCPQWVWDIFMVKAGPKNQNEVIANEYRRKMQFRD</sequence>
<dbReference type="Gene3D" id="3.40.50.720">
    <property type="entry name" value="NAD(P)-binding Rossmann-like Domain"/>
    <property type="match status" value="1"/>
</dbReference>
<dbReference type="OrthoDB" id="2102561at2759"/>